<accession>A0ABY1HBV2</accession>
<keyword evidence="1" id="KW-1133">Transmembrane helix</keyword>
<keyword evidence="1" id="KW-0472">Membrane</keyword>
<gene>
    <name evidence="2" type="ORF">MT2528_0793</name>
</gene>
<protein>
    <recommendedName>
        <fullName evidence="4">DUF2730 domain-containing protein</fullName>
    </recommendedName>
</protein>
<organism evidence="2 3">
    <name type="scientific">Moritella viscosa</name>
    <dbReference type="NCBI Taxonomy" id="80854"/>
    <lineage>
        <taxon>Bacteria</taxon>
        <taxon>Pseudomonadati</taxon>
        <taxon>Pseudomonadota</taxon>
        <taxon>Gammaproteobacteria</taxon>
        <taxon>Alteromonadales</taxon>
        <taxon>Moritellaceae</taxon>
        <taxon>Moritella</taxon>
    </lineage>
</organism>
<keyword evidence="3" id="KW-1185">Reference proteome</keyword>
<proteinExistence type="predicted"/>
<comment type="caution">
    <text evidence="2">The sequence shown here is derived from an EMBL/GenBank/DDBJ whole genome shotgun (WGS) entry which is preliminary data.</text>
</comment>
<name>A0ABY1HBV2_9GAMM</name>
<dbReference type="GeneID" id="61294462"/>
<evidence type="ECO:0008006" key="4">
    <source>
        <dbReference type="Google" id="ProtNLM"/>
    </source>
</evidence>
<dbReference type="Proteomes" id="UP000182660">
    <property type="component" value="Unassembled WGS sequence"/>
</dbReference>
<reference evidence="2 3" key="1">
    <citation type="submission" date="2016-11" db="EMBL/GenBank/DDBJ databases">
        <authorList>
            <person name="Klemetsen T."/>
        </authorList>
    </citation>
    <scope>NUCLEOTIDE SEQUENCE [LARGE SCALE GENOMIC DNA]</scope>
    <source>
        <strain evidence="2">MT 2528</strain>
    </source>
</reference>
<feature type="transmembrane region" description="Helical" evidence="1">
    <location>
        <begin position="6"/>
        <end position="26"/>
    </location>
</feature>
<keyword evidence="1" id="KW-0812">Transmembrane</keyword>
<dbReference type="Pfam" id="PF10805">
    <property type="entry name" value="DUF2730"/>
    <property type="match status" value="1"/>
</dbReference>
<evidence type="ECO:0000313" key="2">
    <source>
        <dbReference type="EMBL" id="SGY85150.1"/>
    </source>
</evidence>
<dbReference type="InterPro" id="IPR020269">
    <property type="entry name" value="Phage_Mu_Releasin"/>
</dbReference>
<evidence type="ECO:0000313" key="3">
    <source>
        <dbReference type="Proteomes" id="UP000182660"/>
    </source>
</evidence>
<dbReference type="RefSeq" id="WP_045111272.1">
    <property type="nucleotide sequence ID" value="NZ_CAWQZC010000101.1"/>
</dbReference>
<sequence length="99" mass="11242">MDTIKIWWPIVATAMNFTFMLAGWALHKTFVKTEDFSKLKDSHTALLARVEALPSHGEMSELRLSIEELRGEIKAIAPALRGLEHISNLLLENELKERA</sequence>
<dbReference type="EMBL" id="FPLJ01000022">
    <property type="protein sequence ID" value="SGY85150.1"/>
    <property type="molecule type" value="Genomic_DNA"/>
</dbReference>
<evidence type="ECO:0000256" key="1">
    <source>
        <dbReference type="SAM" id="Phobius"/>
    </source>
</evidence>